<evidence type="ECO:0000313" key="1">
    <source>
        <dbReference type="EMBL" id="MFD2581075.1"/>
    </source>
</evidence>
<evidence type="ECO:0008006" key="3">
    <source>
        <dbReference type="Google" id="ProtNLM"/>
    </source>
</evidence>
<name>A0ABW5MCX7_9SPHI</name>
<dbReference type="RefSeq" id="WP_379073898.1">
    <property type="nucleotide sequence ID" value="NZ_JBHULL010000002.1"/>
</dbReference>
<organism evidence="1 2">
    <name type="scientific">Pedobacter vanadiisoli</name>
    <dbReference type="NCBI Taxonomy" id="1761975"/>
    <lineage>
        <taxon>Bacteria</taxon>
        <taxon>Pseudomonadati</taxon>
        <taxon>Bacteroidota</taxon>
        <taxon>Sphingobacteriia</taxon>
        <taxon>Sphingobacteriales</taxon>
        <taxon>Sphingobacteriaceae</taxon>
        <taxon>Pedobacter</taxon>
    </lineage>
</organism>
<dbReference type="EMBL" id="JBHULL010000002">
    <property type="protein sequence ID" value="MFD2581075.1"/>
    <property type="molecule type" value="Genomic_DNA"/>
</dbReference>
<reference evidence="2" key="1">
    <citation type="journal article" date="2019" name="Int. J. Syst. Evol. Microbiol.">
        <title>The Global Catalogue of Microorganisms (GCM) 10K type strain sequencing project: providing services to taxonomists for standard genome sequencing and annotation.</title>
        <authorList>
            <consortium name="The Broad Institute Genomics Platform"/>
            <consortium name="The Broad Institute Genome Sequencing Center for Infectious Disease"/>
            <person name="Wu L."/>
            <person name="Ma J."/>
        </authorList>
    </citation>
    <scope>NUCLEOTIDE SEQUENCE [LARGE SCALE GENOMIC DNA]</scope>
    <source>
        <strain evidence="2">KCTC 42866</strain>
    </source>
</reference>
<sequence length="193" mass="22603">MSNKHIYTNNLGNEISIKQASQLENYQVKVYENDILLWIESYSKDVLLGTSYNLSSKNEISSILNLDSNASFQITTQLGNYVSYECLAYQNSNLIDKQIFLEHHTSKEIICRHFYNAETNTIIHSNTIKRYYDQNGIEIYSFDYNEDGTCFFINKTQEYQTDFYAKNIGVDPDLDFTWQGFKYYQFSEPLIPA</sequence>
<proteinExistence type="predicted"/>
<accession>A0ABW5MCX7</accession>
<protein>
    <recommendedName>
        <fullName evidence="3">YD repeat-containing protein</fullName>
    </recommendedName>
</protein>
<evidence type="ECO:0000313" key="2">
    <source>
        <dbReference type="Proteomes" id="UP001597461"/>
    </source>
</evidence>
<gene>
    <name evidence="1" type="ORF">ACFSR6_01140</name>
</gene>
<comment type="caution">
    <text evidence="1">The sequence shown here is derived from an EMBL/GenBank/DDBJ whole genome shotgun (WGS) entry which is preliminary data.</text>
</comment>
<dbReference type="Proteomes" id="UP001597461">
    <property type="component" value="Unassembled WGS sequence"/>
</dbReference>
<keyword evidence="2" id="KW-1185">Reference proteome</keyword>